<gene>
    <name evidence="1" type="ORF">Bca52824_022659</name>
</gene>
<sequence>MCLELSSVNATDSSCERNKLDTTAGLEVTDPTNEIESSKEEAEIASSDANRIVSVTSSLAVSLPLDEVFASSPPRFVPGPGTTAASDDDLIHRTRGGRLIKPTLKGTKFEWTEVGGRGKWGRGRGPKH</sequence>
<organism evidence="1 2">
    <name type="scientific">Brassica carinata</name>
    <name type="common">Ethiopian mustard</name>
    <name type="synonym">Abyssinian cabbage</name>
    <dbReference type="NCBI Taxonomy" id="52824"/>
    <lineage>
        <taxon>Eukaryota</taxon>
        <taxon>Viridiplantae</taxon>
        <taxon>Streptophyta</taxon>
        <taxon>Embryophyta</taxon>
        <taxon>Tracheophyta</taxon>
        <taxon>Spermatophyta</taxon>
        <taxon>Magnoliopsida</taxon>
        <taxon>eudicotyledons</taxon>
        <taxon>Gunneridae</taxon>
        <taxon>Pentapetalae</taxon>
        <taxon>rosids</taxon>
        <taxon>malvids</taxon>
        <taxon>Brassicales</taxon>
        <taxon>Brassicaceae</taxon>
        <taxon>Brassiceae</taxon>
        <taxon>Brassica</taxon>
    </lineage>
</organism>
<reference evidence="1 2" key="1">
    <citation type="submission" date="2020-02" db="EMBL/GenBank/DDBJ databases">
        <authorList>
            <person name="Ma Q."/>
            <person name="Huang Y."/>
            <person name="Song X."/>
            <person name="Pei D."/>
        </authorList>
    </citation>
    <scope>NUCLEOTIDE SEQUENCE [LARGE SCALE GENOMIC DNA]</scope>
    <source>
        <strain evidence="1">Sxm20200214</strain>
        <tissue evidence="1">Leaf</tissue>
    </source>
</reference>
<evidence type="ECO:0000313" key="1">
    <source>
        <dbReference type="EMBL" id="KAG2311102.1"/>
    </source>
</evidence>
<proteinExistence type="predicted"/>
<dbReference type="AlphaFoldDB" id="A0A8X7VH37"/>
<dbReference type="Proteomes" id="UP000886595">
    <property type="component" value="Unassembled WGS sequence"/>
</dbReference>
<comment type="caution">
    <text evidence="1">The sequence shown here is derived from an EMBL/GenBank/DDBJ whole genome shotgun (WGS) entry which is preliminary data.</text>
</comment>
<protein>
    <submittedName>
        <fullName evidence="1">Uncharacterized protein</fullName>
    </submittedName>
</protein>
<dbReference type="EMBL" id="JAAMPC010000005">
    <property type="protein sequence ID" value="KAG2311102.1"/>
    <property type="molecule type" value="Genomic_DNA"/>
</dbReference>
<keyword evidence="2" id="KW-1185">Reference proteome</keyword>
<accession>A0A8X7VH37</accession>
<name>A0A8X7VH37_BRACI</name>
<evidence type="ECO:0000313" key="2">
    <source>
        <dbReference type="Proteomes" id="UP000886595"/>
    </source>
</evidence>